<dbReference type="GO" id="GO:0051287">
    <property type="term" value="F:NAD binding"/>
    <property type="evidence" value="ECO:0007669"/>
    <property type="project" value="InterPro"/>
</dbReference>
<dbReference type="SUPFAM" id="SSF52283">
    <property type="entry name" value="Formate/glycerate dehydrogenase catalytic domain-like"/>
    <property type="match status" value="1"/>
</dbReference>
<dbReference type="PANTHER" id="PTHR42789">
    <property type="entry name" value="D-ISOMER SPECIFIC 2-HYDROXYACID DEHYDROGENASE FAMILY PROTEIN (AFU_ORTHOLOGUE AFUA_6G10090)"/>
    <property type="match status" value="1"/>
</dbReference>
<dbReference type="AlphaFoldDB" id="X0S9S5"/>
<comment type="similarity">
    <text evidence="1">Belongs to the D-isomer specific 2-hydroxyacid dehydrogenase family.</text>
</comment>
<sequence length="286" mass="30539">MAREGNRLVAAKVLVCDAIAEDGVKALEEFGAQVDVRLGMSPEELISVIGEYDAVIVRSETKIRAEAIAAAKRLQIIGRAGIGVDNIDVDAATQRGILVVNAPTGNIISAVEHTIALMLALARNIPQANASLRGGKWDRKRFMGVELRGKTLGIIGLGQVGSEVARRARGLEMQIVGYDPFLPEERARVLGVKMVPLEDLLRESDFVGVHTTLSEGTRGLIGAEQLAMMKPSARIINTARGGIIDEEALYQAVEEGRIAGAAVDVFSKEPAVGNKLTESDRIVVTP</sequence>
<dbReference type="FunFam" id="3.40.50.720:FF:000021">
    <property type="entry name" value="D-3-phosphoglycerate dehydrogenase"/>
    <property type="match status" value="1"/>
</dbReference>
<dbReference type="SUPFAM" id="SSF51735">
    <property type="entry name" value="NAD(P)-binding Rossmann-fold domains"/>
    <property type="match status" value="1"/>
</dbReference>
<gene>
    <name evidence="5" type="ORF">S01H1_11234</name>
</gene>
<dbReference type="EMBL" id="BARS01005726">
    <property type="protein sequence ID" value="GAF77769.1"/>
    <property type="molecule type" value="Genomic_DNA"/>
</dbReference>
<dbReference type="Gene3D" id="3.40.50.720">
    <property type="entry name" value="NAD(P)-binding Rossmann-like Domain"/>
    <property type="match status" value="2"/>
</dbReference>
<dbReference type="InterPro" id="IPR036291">
    <property type="entry name" value="NAD(P)-bd_dom_sf"/>
</dbReference>
<accession>X0S9S5</accession>
<dbReference type="InterPro" id="IPR029752">
    <property type="entry name" value="D-isomer_DH_CS1"/>
</dbReference>
<dbReference type="PANTHER" id="PTHR42789:SF1">
    <property type="entry name" value="D-ISOMER SPECIFIC 2-HYDROXYACID DEHYDROGENASE FAMILY PROTEIN (AFU_ORTHOLOGUE AFUA_6G10090)"/>
    <property type="match status" value="1"/>
</dbReference>
<dbReference type="GO" id="GO:0016616">
    <property type="term" value="F:oxidoreductase activity, acting on the CH-OH group of donors, NAD or NADP as acceptor"/>
    <property type="evidence" value="ECO:0007669"/>
    <property type="project" value="InterPro"/>
</dbReference>
<comment type="caution">
    <text evidence="5">The sequence shown here is derived from an EMBL/GenBank/DDBJ whole genome shotgun (WGS) entry which is preliminary data.</text>
</comment>
<evidence type="ECO:0000259" key="4">
    <source>
        <dbReference type="Pfam" id="PF02826"/>
    </source>
</evidence>
<dbReference type="InterPro" id="IPR050857">
    <property type="entry name" value="D-2-hydroxyacid_DH"/>
</dbReference>
<feature type="non-terminal residue" evidence="5">
    <location>
        <position position="286"/>
    </location>
</feature>
<dbReference type="PROSITE" id="PS00065">
    <property type="entry name" value="D_2_HYDROXYACID_DH_1"/>
    <property type="match status" value="1"/>
</dbReference>
<keyword evidence="3" id="KW-0520">NAD</keyword>
<dbReference type="Pfam" id="PF02826">
    <property type="entry name" value="2-Hacid_dh_C"/>
    <property type="match status" value="1"/>
</dbReference>
<dbReference type="PROSITE" id="PS00671">
    <property type="entry name" value="D_2_HYDROXYACID_DH_3"/>
    <property type="match status" value="1"/>
</dbReference>
<organism evidence="5">
    <name type="scientific">marine sediment metagenome</name>
    <dbReference type="NCBI Taxonomy" id="412755"/>
    <lineage>
        <taxon>unclassified sequences</taxon>
        <taxon>metagenomes</taxon>
        <taxon>ecological metagenomes</taxon>
    </lineage>
</organism>
<evidence type="ECO:0000256" key="3">
    <source>
        <dbReference type="ARBA" id="ARBA00023027"/>
    </source>
</evidence>
<dbReference type="CDD" id="cd12173">
    <property type="entry name" value="PGDH_4"/>
    <property type="match status" value="1"/>
</dbReference>
<feature type="domain" description="D-isomer specific 2-hydroxyacid dehydrogenase NAD-binding" evidence="4">
    <location>
        <begin position="115"/>
        <end position="286"/>
    </location>
</feature>
<evidence type="ECO:0000313" key="5">
    <source>
        <dbReference type="EMBL" id="GAF77769.1"/>
    </source>
</evidence>
<evidence type="ECO:0000256" key="2">
    <source>
        <dbReference type="ARBA" id="ARBA00023002"/>
    </source>
</evidence>
<proteinExistence type="inferred from homology"/>
<dbReference type="InterPro" id="IPR006140">
    <property type="entry name" value="D-isomer_DH_NAD-bd"/>
</dbReference>
<protein>
    <recommendedName>
        <fullName evidence="4">D-isomer specific 2-hydroxyacid dehydrogenase NAD-binding domain-containing protein</fullName>
    </recommendedName>
</protein>
<keyword evidence="2" id="KW-0560">Oxidoreductase</keyword>
<reference evidence="5" key="1">
    <citation type="journal article" date="2014" name="Front. Microbiol.">
        <title>High frequency of phylogenetically diverse reductive dehalogenase-homologous genes in deep subseafloor sedimentary metagenomes.</title>
        <authorList>
            <person name="Kawai M."/>
            <person name="Futagami T."/>
            <person name="Toyoda A."/>
            <person name="Takaki Y."/>
            <person name="Nishi S."/>
            <person name="Hori S."/>
            <person name="Arai W."/>
            <person name="Tsubouchi T."/>
            <person name="Morono Y."/>
            <person name="Uchiyama I."/>
            <person name="Ito T."/>
            <person name="Fujiyama A."/>
            <person name="Inagaki F."/>
            <person name="Takami H."/>
        </authorList>
    </citation>
    <scope>NUCLEOTIDE SEQUENCE</scope>
    <source>
        <strain evidence="5">Expedition CK06-06</strain>
    </source>
</reference>
<evidence type="ECO:0000256" key="1">
    <source>
        <dbReference type="ARBA" id="ARBA00005854"/>
    </source>
</evidence>
<dbReference type="InterPro" id="IPR029753">
    <property type="entry name" value="D-isomer_DH_CS"/>
</dbReference>
<name>X0S9S5_9ZZZZ</name>